<evidence type="ECO:0000256" key="1">
    <source>
        <dbReference type="SAM" id="Phobius"/>
    </source>
</evidence>
<dbReference type="AlphaFoldDB" id="A0A0G0LDX8"/>
<evidence type="ECO:0000313" key="4">
    <source>
        <dbReference type="Proteomes" id="UP000034231"/>
    </source>
</evidence>
<feature type="domain" description="Helix-hairpin-helix DNA-binding motif class 1" evidence="2">
    <location>
        <begin position="65"/>
        <end position="84"/>
    </location>
</feature>
<sequence length="117" mass="13022">MNFINVKKITLTDLIIALGLGLMVVGLGIKMKSASKVTEENSFVKVEKSEQALVISVNINTASSVELEVLPSIGPKIAQRIIDYRNKWGLFKRKEDIKNVSGIGEKTYEKIMDKIEI</sequence>
<dbReference type="GO" id="GO:0015628">
    <property type="term" value="P:protein secretion by the type II secretion system"/>
    <property type="evidence" value="ECO:0007669"/>
    <property type="project" value="TreeGrafter"/>
</dbReference>
<name>A0A0G0LDX8_9BACT</name>
<dbReference type="GO" id="GO:0003677">
    <property type="term" value="F:DNA binding"/>
    <property type="evidence" value="ECO:0007669"/>
    <property type="project" value="InterPro"/>
</dbReference>
<dbReference type="SMART" id="SM00278">
    <property type="entry name" value="HhH1"/>
    <property type="match status" value="2"/>
</dbReference>
<dbReference type="Gene3D" id="1.10.150.280">
    <property type="entry name" value="AF1531-like domain"/>
    <property type="match status" value="1"/>
</dbReference>
<evidence type="ECO:0000313" key="3">
    <source>
        <dbReference type="EMBL" id="KKQ50871.1"/>
    </source>
</evidence>
<keyword evidence="1" id="KW-1133">Transmembrane helix</keyword>
<organism evidence="3 4">
    <name type="scientific">Candidatus Shapirobacteria bacterium GW2011_GWE1_38_10</name>
    <dbReference type="NCBI Taxonomy" id="1618488"/>
    <lineage>
        <taxon>Bacteria</taxon>
        <taxon>Candidatus Shapironibacteriota</taxon>
    </lineage>
</organism>
<dbReference type="Proteomes" id="UP000034231">
    <property type="component" value="Unassembled WGS sequence"/>
</dbReference>
<dbReference type="GO" id="GO:0015627">
    <property type="term" value="C:type II protein secretion system complex"/>
    <property type="evidence" value="ECO:0007669"/>
    <property type="project" value="TreeGrafter"/>
</dbReference>
<keyword evidence="1" id="KW-0472">Membrane</keyword>
<dbReference type="Pfam" id="PF12836">
    <property type="entry name" value="HHH_3"/>
    <property type="match status" value="1"/>
</dbReference>
<accession>A0A0G0LDX8</accession>
<dbReference type="InterPro" id="IPR004509">
    <property type="entry name" value="Competence_ComEA_HhH"/>
</dbReference>
<dbReference type="NCBIfam" id="TIGR00426">
    <property type="entry name" value="competence protein ComEA helix-hairpin-helix repeat region"/>
    <property type="match status" value="1"/>
</dbReference>
<dbReference type="InterPro" id="IPR051675">
    <property type="entry name" value="Endo/Exo/Phosphatase_dom_1"/>
</dbReference>
<dbReference type="PATRIC" id="fig|1618488.3.peg.72"/>
<proteinExistence type="predicted"/>
<evidence type="ECO:0000259" key="2">
    <source>
        <dbReference type="SMART" id="SM00278"/>
    </source>
</evidence>
<comment type="caution">
    <text evidence="3">The sequence shown here is derived from an EMBL/GenBank/DDBJ whole genome shotgun (WGS) entry which is preliminary data.</text>
</comment>
<dbReference type="PANTHER" id="PTHR21180:SF32">
    <property type="entry name" value="ENDONUCLEASE_EXONUCLEASE_PHOSPHATASE FAMILY DOMAIN-CONTAINING PROTEIN 1"/>
    <property type="match status" value="1"/>
</dbReference>
<protein>
    <submittedName>
        <fullName evidence="3">Competence protein ComEA helix-hairpin-helix repeat protein</fullName>
    </submittedName>
</protein>
<dbReference type="EMBL" id="LBTX01000001">
    <property type="protein sequence ID" value="KKQ50871.1"/>
    <property type="molecule type" value="Genomic_DNA"/>
</dbReference>
<gene>
    <name evidence="3" type="ORF">US68_C0001G0070</name>
</gene>
<keyword evidence="1" id="KW-0812">Transmembrane</keyword>
<reference evidence="3 4" key="1">
    <citation type="journal article" date="2015" name="Nature">
        <title>rRNA introns, odd ribosomes, and small enigmatic genomes across a large radiation of phyla.</title>
        <authorList>
            <person name="Brown C.T."/>
            <person name="Hug L.A."/>
            <person name="Thomas B.C."/>
            <person name="Sharon I."/>
            <person name="Castelle C.J."/>
            <person name="Singh A."/>
            <person name="Wilkins M.J."/>
            <person name="Williams K.H."/>
            <person name="Banfield J.F."/>
        </authorList>
    </citation>
    <scope>NUCLEOTIDE SEQUENCE [LARGE SCALE GENOMIC DNA]</scope>
</reference>
<feature type="domain" description="Helix-hairpin-helix DNA-binding motif class 1" evidence="2">
    <location>
        <begin position="95"/>
        <end position="114"/>
    </location>
</feature>
<dbReference type="PANTHER" id="PTHR21180">
    <property type="entry name" value="ENDONUCLEASE/EXONUCLEASE/PHOSPHATASE FAMILY DOMAIN-CONTAINING PROTEIN 1"/>
    <property type="match status" value="1"/>
</dbReference>
<dbReference type="InterPro" id="IPR003583">
    <property type="entry name" value="Hlx-hairpin-Hlx_DNA-bd_motif"/>
</dbReference>
<dbReference type="GO" id="GO:0006281">
    <property type="term" value="P:DNA repair"/>
    <property type="evidence" value="ECO:0007669"/>
    <property type="project" value="InterPro"/>
</dbReference>
<feature type="transmembrane region" description="Helical" evidence="1">
    <location>
        <begin position="12"/>
        <end position="29"/>
    </location>
</feature>
<dbReference type="SUPFAM" id="SSF47781">
    <property type="entry name" value="RuvA domain 2-like"/>
    <property type="match status" value="1"/>
</dbReference>
<dbReference type="InterPro" id="IPR010994">
    <property type="entry name" value="RuvA_2-like"/>
</dbReference>